<dbReference type="RefSeq" id="WP_115450235.1">
    <property type="nucleotide sequence ID" value="NZ_QNQT01000001.1"/>
</dbReference>
<name>A0A3D8GVC3_9BACI</name>
<protein>
    <recommendedName>
        <fullName evidence="4">HEAT repeat domain-containing protein</fullName>
    </recommendedName>
</protein>
<evidence type="ECO:0008006" key="4">
    <source>
        <dbReference type="Google" id="ProtNLM"/>
    </source>
</evidence>
<evidence type="ECO:0000313" key="2">
    <source>
        <dbReference type="EMBL" id="RDU38312.1"/>
    </source>
</evidence>
<proteinExistence type="predicted"/>
<reference evidence="2 3" key="1">
    <citation type="submission" date="2018-07" db="EMBL/GenBank/DDBJ databases">
        <title>Bacillus sp. YLB-04 draft genome sequence.</title>
        <authorList>
            <person name="Yu L."/>
            <person name="Tang X."/>
        </authorList>
    </citation>
    <scope>NUCLEOTIDE SEQUENCE [LARGE SCALE GENOMIC DNA]</scope>
    <source>
        <strain evidence="2 3">YLB-04</strain>
    </source>
</reference>
<dbReference type="OrthoDB" id="83685at2"/>
<dbReference type="AlphaFoldDB" id="A0A3D8GVC3"/>
<dbReference type="Gene3D" id="1.25.10.10">
    <property type="entry name" value="Leucine-rich Repeat Variant"/>
    <property type="match status" value="1"/>
</dbReference>
<dbReference type="InterPro" id="IPR016024">
    <property type="entry name" value="ARM-type_fold"/>
</dbReference>
<feature type="coiled-coil region" evidence="1">
    <location>
        <begin position="567"/>
        <end position="594"/>
    </location>
</feature>
<comment type="caution">
    <text evidence="2">The sequence shown here is derived from an EMBL/GenBank/DDBJ whole genome shotgun (WGS) entry which is preliminary data.</text>
</comment>
<keyword evidence="3" id="KW-1185">Reference proteome</keyword>
<dbReference type="Pfam" id="PF13646">
    <property type="entry name" value="HEAT_2"/>
    <property type="match status" value="1"/>
</dbReference>
<keyword evidence="1" id="KW-0175">Coiled coil</keyword>
<evidence type="ECO:0000256" key="1">
    <source>
        <dbReference type="SAM" id="Coils"/>
    </source>
</evidence>
<sequence>MSIQALYELQEETRRLAIAGSSLAIGDAKVKAIIPILKKLGERAPVFKRLSELAETLVTDESNSAENLLELSGLLASVLYTMGTTGKEGELAQGEGGIELPTDLSWLELQPLMHALETKGYGRTEIIQEAVKSGKFRDLRLVLPFINGLEDSYPEIGIFIAENVLPRFGKEALPFIEESFSMKGKAGDGKKLKAIHGILGNEGLPFYLECLENGSPQIKEAALELLANYDEAEEAILEQTTAKRAETRRAAYSALAARGTAAALKRLSEAVESKDQEMILQIARANPSPGIADALLGFAEKTLKAYLDGSKREMADLLSSAIWSLDGGKSKGVIEFLKKVAAEPRVSTELSKDAARILLQKQVYEIREFIEFLCHLPKKEHFADLSFLASLSIRTPDDVYSRYAKFVKKSRKDPAGGAILETIDKLISFEPTLQEFDQEYRWQAYRNTEDSEDEKIAWIDRWLPLFIDLDEENLVFRFARKIHGKEHLKYVLDKLALNPYFSSKRGMMAMVSLIQAGYENTFEVLVDTLKKTDQNMKSVQFHFRGIRDNLGLFACLPASYSTELERIAESKIEHELLKERLSEIAKEMRNREEL</sequence>
<dbReference type="EMBL" id="QNQT01000001">
    <property type="protein sequence ID" value="RDU38312.1"/>
    <property type="molecule type" value="Genomic_DNA"/>
</dbReference>
<dbReference type="InterPro" id="IPR011989">
    <property type="entry name" value="ARM-like"/>
</dbReference>
<evidence type="ECO:0000313" key="3">
    <source>
        <dbReference type="Proteomes" id="UP000257144"/>
    </source>
</evidence>
<dbReference type="SUPFAM" id="SSF48371">
    <property type="entry name" value="ARM repeat"/>
    <property type="match status" value="1"/>
</dbReference>
<gene>
    <name evidence="2" type="ORF">DRW41_01725</name>
</gene>
<accession>A0A3D8GVC3</accession>
<organism evidence="2 3">
    <name type="scientific">Neobacillus piezotolerans</name>
    <dbReference type="NCBI Taxonomy" id="2259171"/>
    <lineage>
        <taxon>Bacteria</taxon>
        <taxon>Bacillati</taxon>
        <taxon>Bacillota</taxon>
        <taxon>Bacilli</taxon>
        <taxon>Bacillales</taxon>
        <taxon>Bacillaceae</taxon>
        <taxon>Neobacillus</taxon>
    </lineage>
</organism>
<dbReference type="Proteomes" id="UP000257144">
    <property type="component" value="Unassembled WGS sequence"/>
</dbReference>